<dbReference type="Gene3D" id="3.40.50.2000">
    <property type="entry name" value="Glycogen Phosphorylase B"/>
    <property type="match status" value="2"/>
</dbReference>
<dbReference type="EMBL" id="FNYT01000006">
    <property type="protein sequence ID" value="SEJ00451.1"/>
    <property type="molecule type" value="Genomic_DNA"/>
</dbReference>
<dbReference type="Pfam" id="PF00534">
    <property type="entry name" value="Glycos_transf_1"/>
    <property type="match status" value="1"/>
</dbReference>
<keyword evidence="3" id="KW-0808">Transferase</keyword>
<dbReference type="STRING" id="640938.TR210_1191"/>
<gene>
    <name evidence="4" type="ORF">SAMN05216375_10641</name>
    <name evidence="3" type="ORF">TR210_1191</name>
</gene>
<dbReference type="PANTHER" id="PTHR45947">
    <property type="entry name" value="SULFOQUINOVOSYL TRANSFERASE SQD2"/>
    <property type="match status" value="1"/>
</dbReference>
<dbReference type="InterPro" id="IPR028098">
    <property type="entry name" value="Glyco_trans_4-like_N"/>
</dbReference>
<dbReference type="Proteomes" id="UP000199280">
    <property type="component" value="Unassembled WGS sequence"/>
</dbReference>
<dbReference type="OrthoDB" id="9806653at2"/>
<dbReference type="InterPro" id="IPR001296">
    <property type="entry name" value="Glyco_trans_1"/>
</dbReference>
<dbReference type="PANTHER" id="PTHR45947:SF3">
    <property type="entry name" value="SULFOQUINOVOSYL TRANSFERASE SQD2"/>
    <property type="match status" value="1"/>
</dbReference>
<accession>A0A143YM71</accession>
<evidence type="ECO:0000313" key="5">
    <source>
        <dbReference type="Proteomes" id="UP000076878"/>
    </source>
</evidence>
<evidence type="ECO:0000259" key="1">
    <source>
        <dbReference type="Pfam" id="PF00534"/>
    </source>
</evidence>
<dbReference type="InterPro" id="IPR050194">
    <property type="entry name" value="Glycosyltransferase_grp1"/>
</dbReference>
<proteinExistence type="predicted"/>
<feature type="domain" description="Glycosyltransferase subfamily 4-like N-terminal" evidence="2">
    <location>
        <begin position="23"/>
        <end position="168"/>
    </location>
</feature>
<dbReference type="Proteomes" id="UP000076878">
    <property type="component" value="Unassembled WGS sequence"/>
</dbReference>
<protein>
    <submittedName>
        <fullName evidence="3">Glycosyl transferases group 1</fullName>
    </submittedName>
    <submittedName>
        <fullName evidence="4">Glycosyltransferase involved in cell wall bisynthesis</fullName>
    </submittedName>
</protein>
<organism evidence="3 5">
    <name type="scientific">Trichococcus ilyis</name>
    <dbReference type="NCBI Taxonomy" id="640938"/>
    <lineage>
        <taxon>Bacteria</taxon>
        <taxon>Bacillati</taxon>
        <taxon>Bacillota</taxon>
        <taxon>Bacilli</taxon>
        <taxon>Lactobacillales</taxon>
        <taxon>Carnobacteriaceae</taxon>
        <taxon>Trichococcus</taxon>
    </lineage>
</organism>
<dbReference type="RefSeq" id="WP_068622566.1">
    <property type="nucleotide sequence ID" value="NZ_FJNB01000007.1"/>
</dbReference>
<feature type="domain" description="Glycosyl transferase family 1" evidence="1">
    <location>
        <begin position="185"/>
        <end position="348"/>
    </location>
</feature>
<evidence type="ECO:0000259" key="2">
    <source>
        <dbReference type="Pfam" id="PF13439"/>
    </source>
</evidence>
<dbReference type="SUPFAM" id="SSF53756">
    <property type="entry name" value="UDP-Glycosyltransferase/glycogen phosphorylase"/>
    <property type="match status" value="1"/>
</dbReference>
<dbReference type="AlphaFoldDB" id="A0A143YM71"/>
<reference evidence="3 5" key="1">
    <citation type="submission" date="2016-02" db="EMBL/GenBank/DDBJ databases">
        <authorList>
            <person name="Wen L."/>
            <person name="He K."/>
            <person name="Yang H."/>
        </authorList>
    </citation>
    <scope>NUCLEOTIDE SEQUENCE [LARGE SCALE GENOMIC DNA]</scope>
    <source>
        <strain evidence="3">Trichococcus_R210</strain>
    </source>
</reference>
<dbReference type="EMBL" id="FJNB01000007">
    <property type="protein sequence ID" value="CZQ94093.1"/>
    <property type="molecule type" value="Genomic_DNA"/>
</dbReference>
<keyword evidence="6" id="KW-1185">Reference proteome</keyword>
<evidence type="ECO:0000313" key="3">
    <source>
        <dbReference type="EMBL" id="CZQ94093.1"/>
    </source>
</evidence>
<reference evidence="4 6" key="2">
    <citation type="submission" date="2016-10" db="EMBL/GenBank/DDBJ databases">
        <authorList>
            <person name="Varghese N."/>
            <person name="Submissions S."/>
        </authorList>
    </citation>
    <scope>NUCLEOTIDE SEQUENCE [LARGE SCALE GENOMIC DNA]</scope>
    <source>
        <strain evidence="4 6">DSM 22150</strain>
    </source>
</reference>
<dbReference type="CDD" id="cd03808">
    <property type="entry name" value="GT4_CapM-like"/>
    <property type="match status" value="1"/>
</dbReference>
<evidence type="ECO:0000313" key="6">
    <source>
        <dbReference type="Proteomes" id="UP000199280"/>
    </source>
</evidence>
<name>A0A143YM71_9LACT</name>
<dbReference type="GO" id="GO:0016757">
    <property type="term" value="F:glycosyltransferase activity"/>
    <property type="evidence" value="ECO:0007669"/>
    <property type="project" value="InterPro"/>
</dbReference>
<dbReference type="Pfam" id="PF13439">
    <property type="entry name" value="Glyco_transf_4"/>
    <property type="match status" value="1"/>
</dbReference>
<evidence type="ECO:0000313" key="4">
    <source>
        <dbReference type="EMBL" id="SEJ00451.1"/>
    </source>
</evidence>
<sequence>MKILYVSTTSATINSFLVPHIEMLLDSGHQVDMACNVSKPINPTLLERGCRAFPMSFQRSPLKKNNFVAYRNLKKLIEGGGYDLVHTHTPIASTLARLANGRGREGVKVIYTAHGFHFFEGAPLKNWLTYYPIENWLSRYTDVLVTMNKEDYERAQKKFRSKKIRLVNGVGVDLSKFAVPTEIEKNRLRQEYGIDPEAFILVYAAELTNRKHQDLLIAAMDKLVRDIPNSKLLLIGKGPNQEQYQSLINKLQLNDHIELMGFRGDVDKLMMIADIAVSSSRQEGLPVNVMEAMATGLPLVVSACRGNSDLVKDGINGFVISDDIPEHYAEKILRIYSDRELRAEMKNANLADIQKYSTENVLKDMDGIYKELLV</sequence>